<name>K5X9E6_AGABU</name>
<dbReference type="HOGENOM" id="CLU_2704252_0_0_1"/>
<dbReference type="GeneID" id="18832055"/>
<keyword evidence="2" id="KW-1185">Reference proteome</keyword>
<dbReference type="RefSeq" id="XP_007330233.1">
    <property type="nucleotide sequence ID" value="XM_007330171.1"/>
</dbReference>
<accession>K5X9E6</accession>
<reference evidence="2" key="1">
    <citation type="journal article" date="2012" name="Proc. Natl. Acad. Sci. U.S.A.">
        <title>Genome sequence of the button mushroom Agaricus bisporus reveals mechanisms governing adaptation to a humic-rich ecological niche.</title>
        <authorList>
            <person name="Morin E."/>
            <person name="Kohler A."/>
            <person name="Baker A.R."/>
            <person name="Foulongne-Oriol M."/>
            <person name="Lombard V."/>
            <person name="Nagy L.G."/>
            <person name="Ohm R.A."/>
            <person name="Patyshakuliyeva A."/>
            <person name="Brun A."/>
            <person name="Aerts A.L."/>
            <person name="Bailey A.M."/>
            <person name="Billette C."/>
            <person name="Coutinho P.M."/>
            <person name="Deakin G."/>
            <person name="Doddapaneni H."/>
            <person name="Floudas D."/>
            <person name="Grimwood J."/>
            <person name="Hilden K."/>
            <person name="Kuees U."/>
            <person name="LaButti K.M."/>
            <person name="Lapidus A."/>
            <person name="Lindquist E.A."/>
            <person name="Lucas S.M."/>
            <person name="Murat C."/>
            <person name="Riley R.W."/>
            <person name="Salamov A.A."/>
            <person name="Schmutz J."/>
            <person name="Subramanian V."/>
            <person name="Woesten H.A.B."/>
            <person name="Xu J."/>
            <person name="Eastwood D.C."/>
            <person name="Foster G.D."/>
            <person name="Sonnenberg A.S."/>
            <person name="Cullen D."/>
            <person name="de Vries R.P."/>
            <person name="Lundell T."/>
            <person name="Hibbett D.S."/>
            <person name="Henrissat B."/>
            <person name="Burton K.S."/>
            <person name="Kerrigan R.W."/>
            <person name="Challen M.P."/>
            <person name="Grigoriev I.V."/>
            <person name="Martin F."/>
        </authorList>
    </citation>
    <scope>NUCLEOTIDE SEQUENCE [LARGE SCALE GENOMIC DNA]</scope>
    <source>
        <strain evidence="2">JB137-S8 / ATCC MYA-4627 / FGSC 10392</strain>
    </source>
</reference>
<gene>
    <name evidence="1" type="ORF">AGABI1DRAFT_85421</name>
</gene>
<protein>
    <submittedName>
        <fullName evidence="1">Uncharacterized protein</fullName>
    </submittedName>
</protein>
<organism evidence="1 2">
    <name type="scientific">Agaricus bisporus var. burnettii (strain JB137-S8 / ATCC MYA-4627 / FGSC 10392)</name>
    <name type="common">White button mushroom</name>
    <dbReference type="NCBI Taxonomy" id="597362"/>
    <lineage>
        <taxon>Eukaryota</taxon>
        <taxon>Fungi</taxon>
        <taxon>Dikarya</taxon>
        <taxon>Basidiomycota</taxon>
        <taxon>Agaricomycotina</taxon>
        <taxon>Agaricomycetes</taxon>
        <taxon>Agaricomycetidae</taxon>
        <taxon>Agaricales</taxon>
        <taxon>Agaricineae</taxon>
        <taxon>Agaricaceae</taxon>
        <taxon>Agaricus</taxon>
    </lineage>
</organism>
<dbReference type="InParanoid" id="K5X9E6"/>
<evidence type="ECO:0000313" key="2">
    <source>
        <dbReference type="Proteomes" id="UP000008493"/>
    </source>
</evidence>
<sequence>MLSITSEGIDPNLTRIDREILEKLSPRISFDLSRDSCRRVQQVLKENVDAGLERLEKLRIEEGIEEYSEPNIF</sequence>
<dbReference type="KEGG" id="abp:AGABI1DRAFT85421"/>
<proteinExistence type="predicted"/>
<dbReference type="Proteomes" id="UP000008493">
    <property type="component" value="Unassembled WGS sequence"/>
</dbReference>
<dbReference type="EMBL" id="JH971390">
    <property type="protein sequence ID" value="EKM79617.1"/>
    <property type="molecule type" value="Genomic_DNA"/>
</dbReference>
<evidence type="ECO:0000313" key="1">
    <source>
        <dbReference type="EMBL" id="EKM79617.1"/>
    </source>
</evidence>
<dbReference type="AlphaFoldDB" id="K5X9E6"/>